<accession>A0AAP0L6L2</accession>
<feature type="region of interest" description="Disordered" evidence="1">
    <location>
        <begin position="212"/>
        <end position="238"/>
    </location>
</feature>
<name>A0AAP0L6L2_9MAGN</name>
<dbReference type="Gene3D" id="1.10.150.810">
    <property type="match status" value="1"/>
</dbReference>
<evidence type="ECO:0000313" key="3">
    <source>
        <dbReference type="Proteomes" id="UP001420932"/>
    </source>
</evidence>
<sequence length="238" mass="27096">MDSRPLYDRSNWEFYGKIFLIGGIEKVTECILSDVVGINTCEEMLQKSVFLCALFSHSSTGHVLRNSKIRREGTGNFPTEIDKLGHMQDCTTRTFTANDTRLYHQATCLRQIEGHLLLPINRVMIVYLALDVARPLNKWTTTINLVSHFHFSHLLRFCIASILLIVVKLQTEMKLPIVPTAKKTVPPTPIETSTCAKAELPILNNTRNCHLNRQQKKASESTAKWRMNKKSPTESVEQ</sequence>
<proteinExistence type="predicted"/>
<dbReference type="EMBL" id="JBBNAF010000002">
    <property type="protein sequence ID" value="KAK9163229.1"/>
    <property type="molecule type" value="Genomic_DNA"/>
</dbReference>
<reference evidence="2 3" key="1">
    <citation type="submission" date="2024-01" db="EMBL/GenBank/DDBJ databases">
        <title>Genome assemblies of Stephania.</title>
        <authorList>
            <person name="Yang L."/>
        </authorList>
    </citation>
    <scope>NUCLEOTIDE SEQUENCE [LARGE SCALE GENOMIC DNA]</scope>
    <source>
        <strain evidence="2">YNDBR</strain>
        <tissue evidence="2">Leaf</tissue>
    </source>
</reference>
<evidence type="ECO:0000313" key="2">
    <source>
        <dbReference type="EMBL" id="KAK9163229.1"/>
    </source>
</evidence>
<evidence type="ECO:0000256" key="1">
    <source>
        <dbReference type="SAM" id="MobiDB-lite"/>
    </source>
</evidence>
<comment type="caution">
    <text evidence="2">The sequence shown here is derived from an EMBL/GenBank/DDBJ whole genome shotgun (WGS) entry which is preliminary data.</text>
</comment>
<dbReference type="AlphaFoldDB" id="A0AAP0L6L2"/>
<protein>
    <submittedName>
        <fullName evidence="2">Uncharacterized protein</fullName>
    </submittedName>
</protein>
<gene>
    <name evidence="2" type="ORF">Syun_004131</name>
</gene>
<organism evidence="2 3">
    <name type="scientific">Stephania yunnanensis</name>
    <dbReference type="NCBI Taxonomy" id="152371"/>
    <lineage>
        <taxon>Eukaryota</taxon>
        <taxon>Viridiplantae</taxon>
        <taxon>Streptophyta</taxon>
        <taxon>Embryophyta</taxon>
        <taxon>Tracheophyta</taxon>
        <taxon>Spermatophyta</taxon>
        <taxon>Magnoliopsida</taxon>
        <taxon>Ranunculales</taxon>
        <taxon>Menispermaceae</taxon>
        <taxon>Menispermoideae</taxon>
        <taxon>Cissampelideae</taxon>
        <taxon>Stephania</taxon>
    </lineage>
</organism>
<dbReference type="Proteomes" id="UP001420932">
    <property type="component" value="Unassembled WGS sequence"/>
</dbReference>
<keyword evidence="3" id="KW-1185">Reference proteome</keyword>